<organism evidence="8 9">
    <name type="scientific">Echria macrotheca</name>
    <dbReference type="NCBI Taxonomy" id="438768"/>
    <lineage>
        <taxon>Eukaryota</taxon>
        <taxon>Fungi</taxon>
        <taxon>Dikarya</taxon>
        <taxon>Ascomycota</taxon>
        <taxon>Pezizomycotina</taxon>
        <taxon>Sordariomycetes</taxon>
        <taxon>Sordariomycetidae</taxon>
        <taxon>Sordariales</taxon>
        <taxon>Schizotheciaceae</taxon>
        <taxon>Echria</taxon>
    </lineage>
</organism>
<dbReference type="Gene3D" id="1.25.10.10">
    <property type="entry name" value="Leucine-rich Repeat Variant"/>
    <property type="match status" value="1"/>
</dbReference>
<dbReference type="FunFam" id="1.25.10.10:FF:001136">
    <property type="entry name" value="Beta-catenin-like protein 1"/>
    <property type="match status" value="1"/>
</dbReference>
<dbReference type="PANTHER" id="PTHR14978:SF0">
    <property type="entry name" value="BETA-CATENIN-LIKE PROTEIN 1"/>
    <property type="match status" value="1"/>
</dbReference>
<comment type="caution">
    <text evidence="8">The sequence shown here is derived from an EMBL/GenBank/DDBJ whole genome shotgun (WGS) entry which is preliminary data.</text>
</comment>
<feature type="compositionally biased region" description="Acidic residues" evidence="6">
    <location>
        <begin position="74"/>
        <end position="83"/>
    </location>
</feature>
<proteinExistence type="predicted"/>
<keyword evidence="4" id="KW-0175">Coiled coil</keyword>
<reference evidence="8" key="1">
    <citation type="submission" date="2023-06" db="EMBL/GenBank/DDBJ databases">
        <title>Genome-scale phylogeny and comparative genomics of the fungal order Sordariales.</title>
        <authorList>
            <consortium name="Lawrence Berkeley National Laboratory"/>
            <person name="Hensen N."/>
            <person name="Bonometti L."/>
            <person name="Westerberg I."/>
            <person name="Brannstrom I.O."/>
            <person name="Guillou S."/>
            <person name="Cros-Aarteil S."/>
            <person name="Calhoun S."/>
            <person name="Haridas S."/>
            <person name="Kuo A."/>
            <person name="Mondo S."/>
            <person name="Pangilinan J."/>
            <person name="Riley R."/>
            <person name="Labutti K."/>
            <person name="Andreopoulos B."/>
            <person name="Lipzen A."/>
            <person name="Chen C."/>
            <person name="Yanf M."/>
            <person name="Daum C."/>
            <person name="Ng V."/>
            <person name="Clum A."/>
            <person name="Steindorff A."/>
            <person name="Ohm R."/>
            <person name="Martin F."/>
            <person name="Silar P."/>
            <person name="Natvig D."/>
            <person name="Lalanne C."/>
            <person name="Gautier V."/>
            <person name="Ament-Velasquez S.L."/>
            <person name="Kruys A."/>
            <person name="Hutchinson M.I."/>
            <person name="Powell A.J."/>
            <person name="Barry K."/>
            <person name="Miller A.N."/>
            <person name="Grigoriev I.V."/>
            <person name="Debuchy R."/>
            <person name="Gladieux P."/>
            <person name="Thoren M.H."/>
            <person name="Johannesson H."/>
        </authorList>
    </citation>
    <scope>NUCLEOTIDE SEQUENCE</scope>
    <source>
        <strain evidence="8">PSN4</strain>
    </source>
</reference>
<protein>
    <submittedName>
        <fullName evidence="8">Catenin-beta-like protein</fullName>
    </submittedName>
</protein>
<evidence type="ECO:0000256" key="4">
    <source>
        <dbReference type="ARBA" id="ARBA00023054"/>
    </source>
</evidence>
<feature type="domain" description="Beta-catenin-like protein 1 N-terminal" evidence="7">
    <location>
        <begin position="105"/>
        <end position="210"/>
    </location>
</feature>
<keyword evidence="2" id="KW-0597">Phosphoprotein</keyword>
<comment type="subcellular location">
    <subcellularLocation>
        <location evidence="1">Nucleus</location>
    </subcellularLocation>
</comment>
<dbReference type="InterPro" id="IPR016024">
    <property type="entry name" value="ARM-type_fold"/>
</dbReference>
<keyword evidence="5" id="KW-0539">Nucleus</keyword>
<name>A0AAJ0B918_9PEZI</name>
<dbReference type="SUPFAM" id="SSF48371">
    <property type="entry name" value="ARM repeat"/>
    <property type="match status" value="1"/>
</dbReference>
<keyword evidence="3" id="KW-0677">Repeat</keyword>
<dbReference type="GO" id="GO:0005681">
    <property type="term" value="C:spliceosomal complex"/>
    <property type="evidence" value="ECO:0007669"/>
    <property type="project" value="TreeGrafter"/>
</dbReference>
<dbReference type="InterPro" id="IPR013180">
    <property type="entry name" value="CTNNBL1_N"/>
</dbReference>
<sequence>MASVDDIFKNSGVPSKRKLDPVRNPAEIYKSTKLNSRDLPSRHQPHVQDEDDAAPPPPSEDTNDNDDYGPAPPPDEDAGDDEEGRFFGGGITAQEKQILDFIDDPSTNVTTTLGGVAAVVDDDKMDASWLRKTALAFEKRISRNAELRARHASEPARFIDSEADLDAAIKALSLVSSHPDLYPDLARLGTAASLASLLAHDNTDIAIDAVEVIGELLADDDTDAPATDAQWRALADALLEADLLGLLTSHFGRLDEATDAEGVYHALGVLEALCARSSEIAETVGADDALVRWLLSRAARAEKPVSQNKQYAAEIVAILVQSSPANRRRLAGIDAVDTLLQLAAAYRRRDPDKGGDEEEYMQNVFEALTCTVDEPEGKTKFVEAEGVELCLLMLKEAKLAKPAALRLLDHAATGTGTAAAAVCTKIVEAGGLKTLFTLFMKQQNQKKNDPRMTEHIVGILAGMLRLLAADSPERIRTLAKFVEKDYEKTDRLVRLRHEYRARVRAADEQIAAEKRGMSEAERDEMAGAWFSQRLDAGLFCLQTIDVILAWLIAEDGGAAKKIKELLADRDETVADLRGTIEEQLDGIDTESDEGKDTQAMLSTLARFLT</sequence>
<dbReference type="PANTHER" id="PTHR14978">
    <property type="entry name" value="BETA-CATENIN-LIKE PROTEIN 1 NUCLEAR ASSOCIATED PROTEIN"/>
    <property type="match status" value="1"/>
</dbReference>
<dbReference type="InterPro" id="IPR039678">
    <property type="entry name" value="CTNNBL1"/>
</dbReference>
<evidence type="ECO:0000256" key="1">
    <source>
        <dbReference type="ARBA" id="ARBA00004123"/>
    </source>
</evidence>
<dbReference type="GO" id="GO:0010467">
    <property type="term" value="P:gene expression"/>
    <property type="evidence" value="ECO:0007669"/>
    <property type="project" value="UniProtKB-ARBA"/>
</dbReference>
<gene>
    <name evidence="8" type="ORF">QBC47DRAFT_346562</name>
</gene>
<keyword evidence="9" id="KW-1185">Reference proteome</keyword>
<feature type="region of interest" description="Disordered" evidence="6">
    <location>
        <begin position="1"/>
        <end position="87"/>
    </location>
</feature>
<dbReference type="InterPro" id="IPR011989">
    <property type="entry name" value="ARM-like"/>
</dbReference>
<dbReference type="Proteomes" id="UP001239445">
    <property type="component" value="Unassembled WGS sequence"/>
</dbReference>
<evidence type="ECO:0000313" key="9">
    <source>
        <dbReference type="Proteomes" id="UP001239445"/>
    </source>
</evidence>
<dbReference type="SMART" id="SM01156">
    <property type="entry name" value="DUF1716"/>
    <property type="match status" value="1"/>
</dbReference>
<dbReference type="AlphaFoldDB" id="A0AAJ0B918"/>
<evidence type="ECO:0000313" key="8">
    <source>
        <dbReference type="EMBL" id="KAK1753935.1"/>
    </source>
</evidence>
<accession>A0AAJ0B918</accession>
<dbReference type="EMBL" id="MU839836">
    <property type="protein sequence ID" value="KAK1753935.1"/>
    <property type="molecule type" value="Genomic_DNA"/>
</dbReference>
<evidence type="ECO:0000259" key="7">
    <source>
        <dbReference type="SMART" id="SM01156"/>
    </source>
</evidence>
<evidence type="ECO:0000256" key="3">
    <source>
        <dbReference type="ARBA" id="ARBA00022737"/>
    </source>
</evidence>
<evidence type="ECO:0000256" key="2">
    <source>
        <dbReference type="ARBA" id="ARBA00022553"/>
    </source>
</evidence>
<evidence type="ECO:0000256" key="5">
    <source>
        <dbReference type="ARBA" id="ARBA00023242"/>
    </source>
</evidence>
<dbReference type="Pfam" id="PF08216">
    <property type="entry name" value="CTNNBL"/>
    <property type="match status" value="1"/>
</dbReference>
<evidence type="ECO:0000256" key="6">
    <source>
        <dbReference type="SAM" id="MobiDB-lite"/>
    </source>
</evidence>